<accession>A0A508A658</accession>
<evidence type="ECO:0000259" key="3">
    <source>
        <dbReference type="PROSITE" id="PS50994"/>
    </source>
</evidence>
<dbReference type="GO" id="GO:0006310">
    <property type="term" value="P:DNA recombination"/>
    <property type="evidence" value="ECO:0007669"/>
    <property type="project" value="UniProtKB-KW"/>
</dbReference>
<dbReference type="InterPro" id="IPR051917">
    <property type="entry name" value="Transposase-Integrase"/>
</dbReference>
<dbReference type="InterPro" id="IPR025246">
    <property type="entry name" value="IS30-like_HTH"/>
</dbReference>
<dbReference type="SUPFAM" id="SSF53098">
    <property type="entry name" value="Ribonuclease H-like"/>
    <property type="match status" value="1"/>
</dbReference>
<organism evidence="4 5">
    <name type="scientific">Actinomyces johnsonii</name>
    <dbReference type="NCBI Taxonomy" id="544581"/>
    <lineage>
        <taxon>Bacteria</taxon>
        <taxon>Bacillati</taxon>
        <taxon>Actinomycetota</taxon>
        <taxon>Actinomycetes</taxon>
        <taxon>Actinomycetales</taxon>
        <taxon>Actinomycetaceae</taxon>
        <taxon>Actinomyces</taxon>
    </lineage>
</organism>
<protein>
    <submittedName>
        <fullName evidence="4">IS30 family transposase</fullName>
    </submittedName>
</protein>
<dbReference type="InterPro" id="IPR036397">
    <property type="entry name" value="RNaseH_sf"/>
</dbReference>
<dbReference type="Pfam" id="PF00665">
    <property type="entry name" value="rve"/>
    <property type="match status" value="1"/>
</dbReference>
<dbReference type="GO" id="GO:0015074">
    <property type="term" value="P:DNA integration"/>
    <property type="evidence" value="ECO:0007669"/>
    <property type="project" value="InterPro"/>
</dbReference>
<dbReference type="GO" id="GO:0032196">
    <property type="term" value="P:transposition"/>
    <property type="evidence" value="ECO:0007669"/>
    <property type="project" value="TreeGrafter"/>
</dbReference>
<evidence type="ECO:0000256" key="2">
    <source>
        <dbReference type="SAM" id="MobiDB-lite"/>
    </source>
</evidence>
<dbReference type="GO" id="GO:0003676">
    <property type="term" value="F:nucleic acid binding"/>
    <property type="evidence" value="ECO:0007669"/>
    <property type="project" value="InterPro"/>
</dbReference>
<feature type="region of interest" description="Disordered" evidence="2">
    <location>
        <begin position="117"/>
        <end position="140"/>
    </location>
</feature>
<feature type="non-terminal residue" evidence="4">
    <location>
        <position position="1"/>
    </location>
</feature>
<dbReference type="InterPro" id="IPR053392">
    <property type="entry name" value="Transposase_IS30-like"/>
</dbReference>
<evidence type="ECO:0000313" key="4">
    <source>
        <dbReference type="EMBL" id="TQD44887.1"/>
    </source>
</evidence>
<dbReference type="AlphaFoldDB" id="A0A508A658"/>
<dbReference type="GO" id="GO:0005829">
    <property type="term" value="C:cytosol"/>
    <property type="evidence" value="ECO:0007669"/>
    <property type="project" value="TreeGrafter"/>
</dbReference>
<dbReference type="InterPro" id="IPR012337">
    <property type="entry name" value="RNaseH-like_sf"/>
</dbReference>
<dbReference type="Pfam" id="PF13936">
    <property type="entry name" value="HTH_38"/>
    <property type="match status" value="1"/>
</dbReference>
<dbReference type="PANTHER" id="PTHR10948:SF23">
    <property type="entry name" value="TRANSPOSASE INSI FOR INSERTION SEQUENCE ELEMENT IS30A-RELATED"/>
    <property type="match status" value="1"/>
</dbReference>
<dbReference type="PROSITE" id="PS50994">
    <property type="entry name" value="INTEGRASE"/>
    <property type="match status" value="1"/>
</dbReference>
<sequence>WGGVWWWMHRSWEGCFVSGTGVGQGVRRDAVARVVAGESASAVARVLGYRRGTVSRWCQEAGVELVGGPKGGTVQSDQARRAKVVQAVLAGASLTRAGAAAGVTRDTARRYWHDQAVESAATASRRSSRHSSGRRDWSVSACSGRVGRGQRVSDAERVLIAQGRARGESAAAIARSLGRCRQTVSREIARNTGPDEVYRAPGASAAAQERLARPKARRLDTDPALRAEVVALLEDGASPRQISARLRWAHPDNESMRISHEQIYQALYVQGAGSLRQQLRVDKALRSGRTRRLPRSPLAGLPRRSNRPWIEGAQISVRPPQAADRAVPGHWEGDLVIGAGGRSALITLVERTSRFVLIHRLGAGHDSQTVTTALQTMVADLPRAVRASITWDQGSEMAQHAAFTAATDIPVYFADPHSPWQRPTNENTNRLIRDYLPKGTSFTTITDTQIQAIQDRLNRRPRIVLNGQTPTEKLNDIINGANTT</sequence>
<name>A0A508A658_9ACTO</name>
<reference evidence="4 5" key="1">
    <citation type="submission" date="2019-06" db="EMBL/GenBank/DDBJ databases">
        <title>Draft genome sequence of Actinomyces johnsonii CCUG 34287T.</title>
        <authorList>
            <person name="Salva-Serra F."/>
            <person name="Cardew S."/>
            <person name="Moore E."/>
        </authorList>
    </citation>
    <scope>NUCLEOTIDE SEQUENCE [LARGE SCALE GENOMIC DNA]</scope>
    <source>
        <strain evidence="4 5">CCUG 34287</strain>
    </source>
</reference>
<dbReference type="EMBL" id="VICB01000002">
    <property type="protein sequence ID" value="TQD44887.1"/>
    <property type="molecule type" value="Genomic_DNA"/>
</dbReference>
<keyword evidence="1" id="KW-0233">DNA recombination</keyword>
<dbReference type="NCBIfam" id="NF033563">
    <property type="entry name" value="transpos_IS30"/>
    <property type="match status" value="1"/>
</dbReference>
<proteinExistence type="predicted"/>
<comment type="caution">
    <text evidence="4">The sequence shown here is derived from an EMBL/GenBank/DDBJ whole genome shotgun (WGS) entry which is preliminary data.</text>
</comment>
<gene>
    <name evidence="4" type="ORF">FK256_00695</name>
</gene>
<evidence type="ECO:0000256" key="1">
    <source>
        <dbReference type="ARBA" id="ARBA00023172"/>
    </source>
</evidence>
<dbReference type="Gene3D" id="3.30.420.10">
    <property type="entry name" value="Ribonuclease H-like superfamily/Ribonuclease H"/>
    <property type="match status" value="1"/>
</dbReference>
<dbReference type="Proteomes" id="UP000319010">
    <property type="component" value="Unassembled WGS sequence"/>
</dbReference>
<evidence type="ECO:0000313" key="5">
    <source>
        <dbReference type="Proteomes" id="UP000319010"/>
    </source>
</evidence>
<dbReference type="GO" id="GO:0004803">
    <property type="term" value="F:transposase activity"/>
    <property type="evidence" value="ECO:0007669"/>
    <property type="project" value="TreeGrafter"/>
</dbReference>
<dbReference type="PANTHER" id="PTHR10948">
    <property type="entry name" value="TRANSPOSASE"/>
    <property type="match status" value="1"/>
</dbReference>
<dbReference type="InterPro" id="IPR001584">
    <property type="entry name" value="Integrase_cat-core"/>
</dbReference>
<feature type="domain" description="Integrase catalytic" evidence="3">
    <location>
        <begin position="324"/>
        <end position="478"/>
    </location>
</feature>